<dbReference type="PANTHER" id="PTHR34351:SF1">
    <property type="entry name" value="SLR1927 PROTEIN"/>
    <property type="match status" value="1"/>
</dbReference>
<evidence type="ECO:0000313" key="5">
    <source>
        <dbReference type="Proteomes" id="UP001165135"/>
    </source>
</evidence>
<dbReference type="AlphaFoldDB" id="A0A9W6R9R8"/>
<keyword evidence="2" id="KW-1133">Transmembrane helix</keyword>
<accession>A0A9W6R9R8</accession>
<organism evidence="4 5">
    <name type="scientific">Actinoallomurus iriomotensis</name>
    <dbReference type="NCBI Taxonomy" id="478107"/>
    <lineage>
        <taxon>Bacteria</taxon>
        <taxon>Bacillati</taxon>
        <taxon>Actinomycetota</taxon>
        <taxon>Actinomycetes</taxon>
        <taxon>Streptosporangiales</taxon>
        <taxon>Thermomonosporaceae</taxon>
        <taxon>Actinoallomurus</taxon>
    </lineage>
</organism>
<evidence type="ECO:0000259" key="3">
    <source>
        <dbReference type="Pfam" id="PF01882"/>
    </source>
</evidence>
<dbReference type="Pfam" id="PF01882">
    <property type="entry name" value="DUF58"/>
    <property type="match status" value="1"/>
</dbReference>
<evidence type="ECO:0000313" key="4">
    <source>
        <dbReference type="EMBL" id="GLY71929.1"/>
    </source>
</evidence>
<comment type="caution">
    <text evidence="4">The sequence shown here is derived from an EMBL/GenBank/DDBJ whole genome shotgun (WGS) entry which is preliminary data.</text>
</comment>
<evidence type="ECO:0000256" key="2">
    <source>
        <dbReference type="SAM" id="Phobius"/>
    </source>
</evidence>
<dbReference type="EMBL" id="BSTJ01000001">
    <property type="protein sequence ID" value="GLY71929.1"/>
    <property type="molecule type" value="Genomic_DNA"/>
</dbReference>
<feature type="compositionally biased region" description="Basic and acidic residues" evidence="1">
    <location>
        <begin position="425"/>
        <end position="434"/>
    </location>
</feature>
<dbReference type="PANTHER" id="PTHR34351">
    <property type="entry name" value="SLR1927 PROTEIN-RELATED"/>
    <property type="match status" value="1"/>
</dbReference>
<proteinExistence type="predicted"/>
<feature type="domain" description="DUF58" evidence="3">
    <location>
        <begin position="222"/>
        <end position="386"/>
    </location>
</feature>
<feature type="transmembrane region" description="Helical" evidence="2">
    <location>
        <begin position="32"/>
        <end position="49"/>
    </location>
</feature>
<feature type="compositionally biased region" description="Gly residues" evidence="1">
    <location>
        <begin position="453"/>
        <end position="463"/>
    </location>
</feature>
<keyword evidence="2" id="KW-0812">Transmembrane</keyword>
<keyword evidence="2" id="KW-0472">Membrane</keyword>
<dbReference type="InterPro" id="IPR002881">
    <property type="entry name" value="DUF58"/>
</dbReference>
<gene>
    <name evidence="4" type="ORF">Airi01_001960</name>
</gene>
<feature type="region of interest" description="Disordered" evidence="1">
    <location>
        <begin position="421"/>
        <end position="469"/>
    </location>
</feature>
<reference evidence="4" key="1">
    <citation type="submission" date="2023-03" db="EMBL/GenBank/DDBJ databases">
        <title>Actinoallomurus iriomotensis NBRC 103681.</title>
        <authorList>
            <person name="Ichikawa N."/>
            <person name="Sato H."/>
            <person name="Tonouchi N."/>
        </authorList>
    </citation>
    <scope>NUCLEOTIDE SEQUENCE</scope>
    <source>
        <strain evidence="4">NBRC 103681</strain>
    </source>
</reference>
<evidence type="ECO:0000256" key="1">
    <source>
        <dbReference type="SAM" id="MobiDB-lite"/>
    </source>
</evidence>
<protein>
    <submittedName>
        <fullName evidence="4">Membrane protein</fullName>
    </submittedName>
</protein>
<feature type="transmembrane region" description="Helical" evidence="2">
    <location>
        <begin position="55"/>
        <end position="73"/>
    </location>
</feature>
<name>A0A9W6R9R8_9ACTN</name>
<sequence length="469" mass="49761">MDVPTSRGTGGAGPFRPWRAVRRALGSLTTRGRSFVAAGITAIACAFILGERDLLRAGVLILALPLLSGVVVSRTRYRLSCTRRAEPSRLPVGHEAQVGVVLQNISRLPTGILLVEDQVPYTLGDRARFVVDRIEPGGGREMVYRIRPDVRGRYQVGPLLVRLADPFGLVELARSFTTSNRLTVTPPIVPLPHGRLTGSWTGGGESRARTISTAGEDDVAPREYRHGDDLRRVHWRSTARRGELMVRREEQQWQSRGTLFLDTRRIAHWGDGASSSFEQAVSVAASIGVQLGREGLGLRYVTDEGETFSPTTAFEGALLDSLAVARTSTGRSLRTGLAALRTTARDGDGLVVGVFGRLTAEDVQDVARSRQGTATCVAVLVGDEEHAAARAASVLRAAGWRVLTVDSAASLPAAWAGADQASENSRLRAVRDRAGAGPATPANGSAADVNGAGTDGAGRGVQGAQGETP</sequence>
<dbReference type="Proteomes" id="UP001165135">
    <property type="component" value="Unassembled WGS sequence"/>
</dbReference>